<comment type="caution">
    <text evidence="2">The sequence shown here is derived from an EMBL/GenBank/DDBJ whole genome shotgun (WGS) entry which is preliminary data.</text>
</comment>
<accession>A0A9P6GKE4</accession>
<dbReference type="Proteomes" id="UP000756921">
    <property type="component" value="Unassembled WGS sequence"/>
</dbReference>
<feature type="region of interest" description="Disordered" evidence="1">
    <location>
        <begin position="248"/>
        <end position="318"/>
    </location>
</feature>
<evidence type="ECO:0000256" key="1">
    <source>
        <dbReference type="SAM" id="MobiDB-lite"/>
    </source>
</evidence>
<keyword evidence="3" id="KW-1185">Reference proteome</keyword>
<sequence length="363" mass="40955">MSATGIINRPRPAPPREMQLHHTIAQKPPGQPETRRLPSLPIVLPTPGHAAPIRPSPMALCSKEEGVQYDLFVDQRVLDFVQTGWYCRLPAAEDKFRWLAIDGRCWPGSTSTTAQSGADVVERGTSVSSREPQLHRVALEDASRMQGKMHNLLVVTRHLAARWRKRWTTGEGLENASLEEATKKRQPQRDTQHPEHILAPSPLRTLSRALGGSRCNPHFVNGEPSQPHSSTPLRCTLGQRHRELDAFNSHSTSHPTSPNPPVNPPYLERRHLHRDSTTNTKPQPLNPLHTKPRTATPALKHSMRSAPQQHKCPRHRSKPGVTQNMLAAYHKAEAHAYMRDITWDRRPFERLRPPLWTLGIVVT</sequence>
<name>A0A9P6GKE4_9PLEO</name>
<evidence type="ECO:0000313" key="2">
    <source>
        <dbReference type="EMBL" id="KAF9737277.1"/>
    </source>
</evidence>
<protein>
    <submittedName>
        <fullName evidence="2">Uncharacterized protein</fullName>
    </submittedName>
</protein>
<gene>
    <name evidence="2" type="ORF">PMIN01_05056</name>
</gene>
<evidence type="ECO:0000313" key="3">
    <source>
        <dbReference type="Proteomes" id="UP000756921"/>
    </source>
</evidence>
<feature type="compositionally biased region" description="Basic and acidic residues" evidence="1">
    <location>
        <begin position="180"/>
        <end position="195"/>
    </location>
</feature>
<dbReference type="EMBL" id="WJXW01000004">
    <property type="protein sequence ID" value="KAF9737277.1"/>
    <property type="molecule type" value="Genomic_DNA"/>
</dbReference>
<feature type="region of interest" description="Disordered" evidence="1">
    <location>
        <begin position="174"/>
        <end position="195"/>
    </location>
</feature>
<dbReference type="AlphaFoldDB" id="A0A9P6GKE4"/>
<feature type="region of interest" description="Disordered" evidence="1">
    <location>
        <begin position="109"/>
        <end position="131"/>
    </location>
</feature>
<proteinExistence type="predicted"/>
<organism evidence="2 3">
    <name type="scientific">Paraphaeosphaeria minitans</name>
    <dbReference type="NCBI Taxonomy" id="565426"/>
    <lineage>
        <taxon>Eukaryota</taxon>
        <taxon>Fungi</taxon>
        <taxon>Dikarya</taxon>
        <taxon>Ascomycota</taxon>
        <taxon>Pezizomycotina</taxon>
        <taxon>Dothideomycetes</taxon>
        <taxon>Pleosporomycetidae</taxon>
        <taxon>Pleosporales</taxon>
        <taxon>Massarineae</taxon>
        <taxon>Didymosphaeriaceae</taxon>
        <taxon>Paraphaeosphaeria</taxon>
    </lineage>
</organism>
<reference evidence="2" key="1">
    <citation type="journal article" date="2020" name="Mol. Plant Microbe Interact.">
        <title>Genome Sequence of the Biocontrol Agent Coniothyrium minitans strain Conio (IMI 134523).</title>
        <authorList>
            <person name="Patel D."/>
            <person name="Shittu T.A."/>
            <person name="Baroncelli R."/>
            <person name="Muthumeenakshi S."/>
            <person name="Osborne T.H."/>
            <person name="Janganan T.K."/>
            <person name="Sreenivasaprasad S."/>
        </authorList>
    </citation>
    <scope>NUCLEOTIDE SEQUENCE</scope>
    <source>
        <strain evidence="2">Conio</strain>
    </source>
</reference>